<dbReference type="AlphaFoldDB" id="A0A9D1Z053"/>
<keyword evidence="3" id="KW-0813">Transport</keyword>
<dbReference type="Pfam" id="PF00496">
    <property type="entry name" value="SBP_bac_5"/>
    <property type="match status" value="1"/>
</dbReference>
<comment type="caution">
    <text evidence="7">The sequence shown here is derived from an EMBL/GenBank/DDBJ whole genome shotgun (WGS) entry which is preliminary data.</text>
</comment>
<feature type="domain" description="Solute-binding protein family 5" evidence="6">
    <location>
        <begin position="84"/>
        <end position="337"/>
    </location>
</feature>
<dbReference type="CDD" id="cd00995">
    <property type="entry name" value="PBP2_NikA_DppA_OppA_like"/>
    <property type="match status" value="1"/>
</dbReference>
<accession>A0A9D1Z053</accession>
<feature type="chain" id="PRO_5038911482" evidence="5">
    <location>
        <begin position="28"/>
        <end position="337"/>
    </location>
</feature>
<dbReference type="InterPro" id="IPR039424">
    <property type="entry name" value="SBP_5"/>
</dbReference>
<evidence type="ECO:0000256" key="2">
    <source>
        <dbReference type="ARBA" id="ARBA00005695"/>
    </source>
</evidence>
<name>A0A9D1Z053_9MICO</name>
<keyword evidence="4 5" id="KW-0732">Signal</keyword>
<proteinExistence type="inferred from homology"/>
<dbReference type="PANTHER" id="PTHR30290:SF10">
    <property type="entry name" value="PERIPLASMIC OLIGOPEPTIDE-BINDING PROTEIN-RELATED"/>
    <property type="match status" value="1"/>
</dbReference>
<evidence type="ECO:0000256" key="5">
    <source>
        <dbReference type="SAM" id="SignalP"/>
    </source>
</evidence>
<dbReference type="EMBL" id="DXDC01000390">
    <property type="protein sequence ID" value="HIY67166.1"/>
    <property type="molecule type" value="Genomic_DNA"/>
</dbReference>
<comment type="subcellular location">
    <subcellularLocation>
        <location evidence="1">Cell envelope</location>
    </subcellularLocation>
</comment>
<evidence type="ECO:0000313" key="8">
    <source>
        <dbReference type="Proteomes" id="UP000824005"/>
    </source>
</evidence>
<reference evidence="7" key="1">
    <citation type="journal article" date="2021" name="PeerJ">
        <title>Extensive microbial diversity within the chicken gut microbiome revealed by metagenomics and culture.</title>
        <authorList>
            <person name="Gilroy R."/>
            <person name="Ravi A."/>
            <person name="Getino M."/>
            <person name="Pursley I."/>
            <person name="Horton D.L."/>
            <person name="Alikhan N.F."/>
            <person name="Baker D."/>
            <person name="Gharbi K."/>
            <person name="Hall N."/>
            <person name="Watson M."/>
            <person name="Adriaenssens E.M."/>
            <person name="Foster-Nyarko E."/>
            <person name="Jarju S."/>
            <person name="Secka A."/>
            <person name="Antonio M."/>
            <person name="Oren A."/>
            <person name="Chaudhuri R.R."/>
            <person name="La Ragione R."/>
            <person name="Hildebrand F."/>
            <person name="Pallen M.J."/>
        </authorList>
    </citation>
    <scope>NUCLEOTIDE SEQUENCE</scope>
    <source>
        <strain evidence="7">ChiGjej1B1-98</strain>
    </source>
</reference>
<dbReference type="PANTHER" id="PTHR30290">
    <property type="entry name" value="PERIPLASMIC BINDING COMPONENT OF ABC TRANSPORTER"/>
    <property type="match status" value="1"/>
</dbReference>
<evidence type="ECO:0000256" key="4">
    <source>
        <dbReference type="ARBA" id="ARBA00022729"/>
    </source>
</evidence>
<sequence length="337" mass="38112">MRRTRTLIAGGAVGALLLAGTTLPAVAAEGNGEIDSDDPNTLVVATSQSMEEWNPFLQTYVIEHQFRQLQYEPLIHADAETFAPTPALAEEWEVSEDGKTWTFYLREGVTWQDGEPFTAEDVEYTYHIIREDPVISAREAAVNEVLDEVEVVDDHTVVFHLNEPDIRWETEDQVIVPKHIWEEHEGAWGEYANDDFPIIGTGAFQVTDFETDTFIRYERFDDFYRGPAGFDELVFQYYTEPDTSVAALETGEVDLIGGLNEQQLERLDGQDHIEVNTAPDRRFFAFRFNVGAQTLDGEEFGSGHPALQDVNVRQAIHHAIDREELVDRVRGGYAEPA</sequence>
<protein>
    <submittedName>
        <fullName evidence="7">ABC transporter substrate-binding protein</fullName>
    </submittedName>
</protein>
<reference evidence="7" key="2">
    <citation type="submission" date="2021-04" db="EMBL/GenBank/DDBJ databases">
        <authorList>
            <person name="Gilroy R."/>
        </authorList>
    </citation>
    <scope>NUCLEOTIDE SEQUENCE</scope>
    <source>
        <strain evidence="7">ChiGjej1B1-98</strain>
    </source>
</reference>
<feature type="signal peptide" evidence="5">
    <location>
        <begin position="1"/>
        <end position="27"/>
    </location>
</feature>
<dbReference type="GO" id="GO:0015833">
    <property type="term" value="P:peptide transport"/>
    <property type="evidence" value="ECO:0007669"/>
    <property type="project" value="TreeGrafter"/>
</dbReference>
<dbReference type="SUPFAM" id="SSF53850">
    <property type="entry name" value="Periplasmic binding protein-like II"/>
    <property type="match status" value="1"/>
</dbReference>
<organism evidence="7 8">
    <name type="scientific">Candidatus Agrococcus pullicola</name>
    <dbReference type="NCBI Taxonomy" id="2838429"/>
    <lineage>
        <taxon>Bacteria</taxon>
        <taxon>Bacillati</taxon>
        <taxon>Actinomycetota</taxon>
        <taxon>Actinomycetes</taxon>
        <taxon>Micrococcales</taxon>
        <taxon>Microbacteriaceae</taxon>
        <taxon>Agrococcus</taxon>
    </lineage>
</organism>
<evidence type="ECO:0000313" key="7">
    <source>
        <dbReference type="EMBL" id="HIY67166.1"/>
    </source>
</evidence>
<dbReference type="Gene3D" id="3.10.105.10">
    <property type="entry name" value="Dipeptide-binding Protein, Domain 3"/>
    <property type="match status" value="1"/>
</dbReference>
<dbReference type="InterPro" id="IPR000914">
    <property type="entry name" value="SBP_5_dom"/>
</dbReference>
<feature type="non-terminal residue" evidence="7">
    <location>
        <position position="337"/>
    </location>
</feature>
<gene>
    <name evidence="7" type="ORF">H9830_12925</name>
</gene>
<dbReference type="Gene3D" id="3.40.190.10">
    <property type="entry name" value="Periplasmic binding protein-like II"/>
    <property type="match status" value="1"/>
</dbReference>
<evidence type="ECO:0000259" key="6">
    <source>
        <dbReference type="Pfam" id="PF00496"/>
    </source>
</evidence>
<dbReference type="Gene3D" id="3.90.76.10">
    <property type="entry name" value="Dipeptide-binding Protein, Domain 1"/>
    <property type="match status" value="1"/>
</dbReference>
<evidence type="ECO:0000256" key="3">
    <source>
        <dbReference type="ARBA" id="ARBA00022448"/>
    </source>
</evidence>
<comment type="similarity">
    <text evidence="2">Belongs to the bacterial solute-binding protein 5 family.</text>
</comment>
<evidence type="ECO:0000256" key="1">
    <source>
        <dbReference type="ARBA" id="ARBA00004196"/>
    </source>
</evidence>
<dbReference type="Proteomes" id="UP000824005">
    <property type="component" value="Unassembled WGS sequence"/>
</dbReference>
<dbReference type="GO" id="GO:0030313">
    <property type="term" value="C:cell envelope"/>
    <property type="evidence" value="ECO:0007669"/>
    <property type="project" value="UniProtKB-SubCell"/>
</dbReference>
<dbReference type="GO" id="GO:1904680">
    <property type="term" value="F:peptide transmembrane transporter activity"/>
    <property type="evidence" value="ECO:0007669"/>
    <property type="project" value="TreeGrafter"/>
</dbReference>